<dbReference type="PANTHER" id="PTHR11937">
    <property type="entry name" value="ACTIN"/>
    <property type="match status" value="1"/>
</dbReference>
<proteinExistence type="inferred from homology"/>
<dbReference type="InterPro" id="IPR004000">
    <property type="entry name" value="Actin"/>
</dbReference>
<dbReference type="Proteomes" id="UP001306508">
    <property type="component" value="Unassembled WGS sequence"/>
</dbReference>
<evidence type="ECO:0008006" key="4">
    <source>
        <dbReference type="Google" id="ProtNLM"/>
    </source>
</evidence>
<dbReference type="SMART" id="SM00268">
    <property type="entry name" value="ACTIN"/>
    <property type="match status" value="1"/>
</dbReference>
<comment type="similarity">
    <text evidence="1">Belongs to the actin family.</text>
</comment>
<dbReference type="Gene3D" id="3.90.640.60">
    <property type="match status" value="1"/>
</dbReference>
<dbReference type="Pfam" id="PF00022">
    <property type="entry name" value="Actin"/>
    <property type="match status" value="1"/>
</dbReference>
<sequence length="487" mass="56024">MAPFKLDNILIIYPKSETTLVQFGLNDETFTVPEFEIPTKIYKSIDNNNQYFSTPEYRTYEIFPIRNGSIVNLNAFLQFLKLVYGSILSKIKNDNRNNDNNNSNNSNNNIILPDLTNIPIFIISNYSWTNFQIEKIIQFSFEHLKFNNLYLLSNSLATTYALISQPNSIVIDIGANHTDIVPIIDYISLNHLAYKLKFGGNHINKTLQKLLPQFNNETIEILKKSNIFEVVNDDMKRLHNIGILSTPNDASSGFGAEGDDLLDGSLNVVDIVTSNRDTREILAEREKLKNEKHKNVKNTELEFNTFWDQNGNELPVGKERFQGCDDLISKISEMVGFVMQNVQDISKVKLAWDNIIITGATSSIEGFKEGLLAQLIKDHLIIEPEEERNKREKELLDSLPNYKRNRNKFMDSSFVPNVEYSQVPNSIKLAKYPEYFPNWKKHGYAEIPFLGAQIVAKQIFTHSRDVLYITRERYEEVGPSCIWDIQL</sequence>
<dbReference type="FunFam" id="3.90.640.60:FF:000002">
    <property type="entry name" value="Actin-like protein ARP9"/>
    <property type="match status" value="1"/>
</dbReference>
<dbReference type="EMBL" id="JAWIZZ010000064">
    <property type="protein sequence ID" value="KAK5773819.1"/>
    <property type="molecule type" value="Genomic_DNA"/>
</dbReference>
<dbReference type="AlphaFoldDB" id="A0AAN7ZRD3"/>
<evidence type="ECO:0000313" key="3">
    <source>
        <dbReference type="Proteomes" id="UP001306508"/>
    </source>
</evidence>
<reference evidence="3" key="1">
    <citation type="submission" date="2023-07" db="EMBL/GenBank/DDBJ databases">
        <title>A draft genome of Kazachstania heterogenica Y-27499.</title>
        <authorList>
            <person name="Donic C."/>
            <person name="Kralova J.S."/>
            <person name="Fidel L."/>
            <person name="Ben-Dor S."/>
            <person name="Jung S."/>
        </authorList>
    </citation>
    <scope>NUCLEOTIDE SEQUENCE [LARGE SCALE GENOMIC DNA]</scope>
    <source>
        <strain evidence="3">Y27499</strain>
    </source>
</reference>
<comment type="caution">
    <text evidence="2">The sequence shown here is derived from an EMBL/GenBank/DDBJ whole genome shotgun (WGS) entry which is preliminary data.</text>
</comment>
<dbReference type="Gene3D" id="3.30.420.40">
    <property type="match status" value="2"/>
</dbReference>
<evidence type="ECO:0000256" key="1">
    <source>
        <dbReference type="RuleBase" id="RU000487"/>
    </source>
</evidence>
<evidence type="ECO:0000313" key="2">
    <source>
        <dbReference type="EMBL" id="KAK5773819.1"/>
    </source>
</evidence>
<accession>A0AAN7ZRD3</accession>
<dbReference type="SUPFAM" id="SSF53067">
    <property type="entry name" value="Actin-like ATPase domain"/>
    <property type="match status" value="2"/>
</dbReference>
<keyword evidence="3" id="KW-1185">Reference proteome</keyword>
<gene>
    <name evidence="2" type="ORF">RI543_004875</name>
</gene>
<organism evidence="2 3">
    <name type="scientific">Arxiozyma heterogenica</name>
    <dbReference type="NCBI Taxonomy" id="278026"/>
    <lineage>
        <taxon>Eukaryota</taxon>
        <taxon>Fungi</taxon>
        <taxon>Dikarya</taxon>
        <taxon>Ascomycota</taxon>
        <taxon>Saccharomycotina</taxon>
        <taxon>Saccharomycetes</taxon>
        <taxon>Saccharomycetales</taxon>
        <taxon>Saccharomycetaceae</taxon>
        <taxon>Arxiozyma</taxon>
    </lineage>
</organism>
<dbReference type="InterPro" id="IPR043129">
    <property type="entry name" value="ATPase_NBD"/>
</dbReference>
<name>A0AAN7ZRD3_9SACH</name>
<protein>
    <recommendedName>
        <fullName evidence="4">Actin-like protein ARP9</fullName>
    </recommendedName>
</protein>